<dbReference type="EMBL" id="CP009498">
    <property type="protein sequence ID" value="AKL98638.1"/>
    <property type="molecule type" value="Genomic_DNA"/>
</dbReference>
<dbReference type="RefSeq" id="WP_052571359.1">
    <property type="nucleotide sequence ID" value="NZ_CP009498.1"/>
</dbReference>
<dbReference type="Pfam" id="PF12705">
    <property type="entry name" value="PDDEXK_1"/>
    <property type="match status" value="1"/>
</dbReference>
<dbReference type="OrthoDB" id="4812256at2"/>
<protein>
    <recommendedName>
        <fullName evidence="1">PD-(D/E)XK endonuclease-like domain-containing protein</fullName>
    </recommendedName>
</protein>
<proteinExistence type="predicted"/>
<evidence type="ECO:0000313" key="2">
    <source>
        <dbReference type="EMBL" id="AKL98638.1"/>
    </source>
</evidence>
<accession>A0A0G3WK05</accession>
<organism evidence="2 3">
    <name type="scientific">Endomicrobium proavitum</name>
    <dbReference type="NCBI Taxonomy" id="1408281"/>
    <lineage>
        <taxon>Bacteria</taxon>
        <taxon>Pseudomonadati</taxon>
        <taxon>Elusimicrobiota</taxon>
        <taxon>Endomicrobiia</taxon>
        <taxon>Endomicrobiales</taxon>
        <taxon>Endomicrobiaceae</taxon>
        <taxon>Endomicrobium</taxon>
    </lineage>
</organism>
<feature type="domain" description="PD-(D/E)XK endonuclease-like" evidence="1">
    <location>
        <begin position="15"/>
        <end position="292"/>
    </location>
</feature>
<dbReference type="KEGG" id="epo:Epro_1259"/>
<dbReference type="InterPro" id="IPR011604">
    <property type="entry name" value="PDDEXK-like_dom_sf"/>
</dbReference>
<dbReference type="Proteomes" id="UP000035337">
    <property type="component" value="Chromosome"/>
</dbReference>
<dbReference type="STRING" id="1408281.Epro_1259"/>
<dbReference type="Gene3D" id="3.90.320.10">
    <property type="match status" value="1"/>
</dbReference>
<evidence type="ECO:0000259" key="1">
    <source>
        <dbReference type="Pfam" id="PF12705"/>
    </source>
</evidence>
<dbReference type="InterPro" id="IPR038726">
    <property type="entry name" value="PDDEXK_AddAB-type"/>
</dbReference>
<keyword evidence="3" id="KW-1185">Reference proteome</keyword>
<reference evidence="2 3" key="1">
    <citation type="submission" date="2014-09" db="EMBL/GenBank/DDBJ databases">
        <title>Complete genome sequence of Endomicrobium proavitum.</title>
        <authorList>
            <person name="Zheng H."/>
        </authorList>
    </citation>
    <scope>NUCLEOTIDE SEQUENCE [LARGE SCALE GENOMIC DNA]</scope>
    <source>
        <strain evidence="2 3">Rsa215</strain>
    </source>
</reference>
<evidence type="ECO:0000313" key="3">
    <source>
        <dbReference type="Proteomes" id="UP000035337"/>
    </source>
</evidence>
<name>A0A0G3WK05_9BACT</name>
<dbReference type="AlphaFoldDB" id="A0A0G3WK05"/>
<gene>
    <name evidence="2" type="ORF">Epro_1259</name>
</gene>
<sequence length="294" mass="34718">MNEIKRFPYTDILGWSVSRYDRFSNCKRQYFYDYYAKYDKDIPLEKILFLKALTSKALETGNAVHDIIRDMLKRFQKSAKPINKDKFFKYAFDLTVKYVGAKTFFESYYNNEIVDVKEVYAKVKVILENFLNSPRFKWLEENAVPTSTQWVIEPDGFGETRINNYKAFCKVDFLFPVGDKIYVMDWKTGKPDEIKHSKQLTGYSLWANFHFGKAAKDILPMIVYLYPAYAEKNVKIDDAAIAAFAKTVETETKEMYEYLSNIEKNIPKDKKDFPLTTNQFFCRYCSYREICQGK</sequence>